<dbReference type="Proteomes" id="UP000314294">
    <property type="component" value="Unassembled WGS sequence"/>
</dbReference>
<organism evidence="1 2">
    <name type="scientific">Liparis tanakae</name>
    <name type="common">Tanaka's snailfish</name>
    <dbReference type="NCBI Taxonomy" id="230148"/>
    <lineage>
        <taxon>Eukaryota</taxon>
        <taxon>Metazoa</taxon>
        <taxon>Chordata</taxon>
        <taxon>Craniata</taxon>
        <taxon>Vertebrata</taxon>
        <taxon>Euteleostomi</taxon>
        <taxon>Actinopterygii</taxon>
        <taxon>Neopterygii</taxon>
        <taxon>Teleostei</taxon>
        <taxon>Neoteleostei</taxon>
        <taxon>Acanthomorphata</taxon>
        <taxon>Eupercaria</taxon>
        <taxon>Perciformes</taxon>
        <taxon>Cottioidei</taxon>
        <taxon>Cottales</taxon>
        <taxon>Liparidae</taxon>
        <taxon>Liparis</taxon>
    </lineage>
</organism>
<keyword evidence="2" id="KW-1185">Reference proteome</keyword>
<sequence>MEDLKEELDDDLSKPHLKVLLGAGEDPQTACPRVIAAQPQPLDAIVHDLSGQLQNGRSLLDLRHADPGAEEALKALRQNDVRVVKHRRAVEDDVPQLLLGAAHGVLGERQRAAHAVRVQLGDEALEFGEQAEELGRAEAPGPQKQQGLPQHLGGLEENKGVLTQQLLKPDLHVGLLAPELPVRLLQGAHHQLVLLHRLTEALWSAGHQLGDDALVEV</sequence>
<name>A0A4Z2HQA4_9TELE</name>
<gene>
    <name evidence="1" type="ORF">EYF80_021811</name>
</gene>
<comment type="caution">
    <text evidence="1">The sequence shown here is derived from an EMBL/GenBank/DDBJ whole genome shotgun (WGS) entry which is preliminary data.</text>
</comment>
<dbReference type="EMBL" id="SRLO01000196">
    <property type="protein sequence ID" value="TNN68019.1"/>
    <property type="molecule type" value="Genomic_DNA"/>
</dbReference>
<proteinExistence type="predicted"/>
<dbReference type="AlphaFoldDB" id="A0A4Z2HQA4"/>
<evidence type="ECO:0000313" key="1">
    <source>
        <dbReference type="EMBL" id="TNN68019.1"/>
    </source>
</evidence>
<accession>A0A4Z2HQA4</accession>
<evidence type="ECO:0000313" key="2">
    <source>
        <dbReference type="Proteomes" id="UP000314294"/>
    </source>
</evidence>
<protein>
    <submittedName>
        <fullName evidence="1">Uncharacterized protein</fullName>
    </submittedName>
</protein>
<reference evidence="1 2" key="1">
    <citation type="submission" date="2019-03" db="EMBL/GenBank/DDBJ databases">
        <title>First draft genome of Liparis tanakae, snailfish: a comprehensive survey of snailfish specific genes.</title>
        <authorList>
            <person name="Kim W."/>
            <person name="Song I."/>
            <person name="Jeong J.-H."/>
            <person name="Kim D."/>
            <person name="Kim S."/>
            <person name="Ryu S."/>
            <person name="Song J.Y."/>
            <person name="Lee S.K."/>
        </authorList>
    </citation>
    <scope>NUCLEOTIDE SEQUENCE [LARGE SCALE GENOMIC DNA]</scope>
    <source>
        <tissue evidence="1">Muscle</tissue>
    </source>
</reference>